<organism evidence="5 6">
    <name type="scientific">Oidiodendron maius (strain Zn)</name>
    <dbReference type="NCBI Taxonomy" id="913774"/>
    <lineage>
        <taxon>Eukaryota</taxon>
        <taxon>Fungi</taxon>
        <taxon>Dikarya</taxon>
        <taxon>Ascomycota</taxon>
        <taxon>Pezizomycotina</taxon>
        <taxon>Leotiomycetes</taxon>
        <taxon>Leotiomycetes incertae sedis</taxon>
        <taxon>Myxotrichaceae</taxon>
        <taxon>Oidiodendron</taxon>
    </lineage>
</organism>
<accession>A0A0C3HYM4</accession>
<dbReference type="GO" id="GO:0006078">
    <property type="term" value="P:(1-&gt;6)-beta-D-glucan biosynthetic process"/>
    <property type="evidence" value="ECO:0007669"/>
    <property type="project" value="InterPro"/>
</dbReference>
<feature type="chain" id="PRO_5002165668" evidence="2">
    <location>
        <begin position="18"/>
        <end position="255"/>
    </location>
</feature>
<reference evidence="6" key="2">
    <citation type="submission" date="2015-01" db="EMBL/GenBank/DDBJ databases">
        <title>Evolutionary Origins and Diversification of the Mycorrhizal Mutualists.</title>
        <authorList>
            <consortium name="DOE Joint Genome Institute"/>
            <consortium name="Mycorrhizal Genomics Consortium"/>
            <person name="Kohler A."/>
            <person name="Kuo A."/>
            <person name="Nagy L.G."/>
            <person name="Floudas D."/>
            <person name="Copeland A."/>
            <person name="Barry K.W."/>
            <person name="Cichocki N."/>
            <person name="Veneault-Fourrey C."/>
            <person name="LaButti K."/>
            <person name="Lindquist E.A."/>
            <person name="Lipzen A."/>
            <person name="Lundell T."/>
            <person name="Morin E."/>
            <person name="Murat C."/>
            <person name="Riley R."/>
            <person name="Ohm R."/>
            <person name="Sun H."/>
            <person name="Tunlid A."/>
            <person name="Henrissat B."/>
            <person name="Grigoriev I.V."/>
            <person name="Hibbett D.S."/>
            <person name="Martin F."/>
        </authorList>
    </citation>
    <scope>NUCLEOTIDE SEQUENCE [LARGE SCALE GENOMIC DNA]</scope>
    <source>
        <strain evidence="6">Zn</strain>
    </source>
</reference>
<name>A0A0C3HYM4_OIDMZ</name>
<dbReference type="FunCoup" id="A0A0C3HYM4">
    <property type="interactions" value="43"/>
</dbReference>
<dbReference type="InterPro" id="IPR045328">
    <property type="entry name" value="Kre9/Knh1"/>
</dbReference>
<keyword evidence="6" id="KW-1185">Reference proteome</keyword>
<dbReference type="PANTHER" id="PTHR28154:SF1">
    <property type="entry name" value="CELL WALL SYNTHESIS PROTEIN KNH1-RELATED"/>
    <property type="match status" value="1"/>
</dbReference>
<dbReference type="STRING" id="913774.A0A0C3HYM4"/>
<feature type="domain" description="Yeast cell wall synthesis Kre9/Knh1 C-terminal" evidence="3">
    <location>
        <begin position="165"/>
        <end position="244"/>
    </location>
</feature>
<keyword evidence="1 2" id="KW-0732">Signal</keyword>
<dbReference type="PANTHER" id="PTHR28154">
    <property type="entry name" value="CELL WALL SYNTHESIS PROTEIN KNH1-RELATED"/>
    <property type="match status" value="1"/>
</dbReference>
<dbReference type="GO" id="GO:0042546">
    <property type="term" value="P:cell wall biogenesis"/>
    <property type="evidence" value="ECO:0007669"/>
    <property type="project" value="InterPro"/>
</dbReference>
<evidence type="ECO:0000313" key="6">
    <source>
        <dbReference type="Proteomes" id="UP000054321"/>
    </source>
</evidence>
<evidence type="ECO:0000313" key="5">
    <source>
        <dbReference type="EMBL" id="KIN07342.1"/>
    </source>
</evidence>
<dbReference type="InterPro" id="IPR008659">
    <property type="entry name" value="Kre9/Knh1_C"/>
</dbReference>
<reference evidence="5 6" key="1">
    <citation type="submission" date="2014-04" db="EMBL/GenBank/DDBJ databases">
        <authorList>
            <consortium name="DOE Joint Genome Institute"/>
            <person name="Kuo A."/>
            <person name="Martino E."/>
            <person name="Perotto S."/>
            <person name="Kohler A."/>
            <person name="Nagy L.G."/>
            <person name="Floudas D."/>
            <person name="Copeland A."/>
            <person name="Barry K.W."/>
            <person name="Cichocki N."/>
            <person name="Veneault-Fourrey C."/>
            <person name="LaButti K."/>
            <person name="Lindquist E.A."/>
            <person name="Lipzen A."/>
            <person name="Lundell T."/>
            <person name="Morin E."/>
            <person name="Murat C."/>
            <person name="Sun H."/>
            <person name="Tunlid A."/>
            <person name="Henrissat B."/>
            <person name="Grigoriev I.V."/>
            <person name="Hibbett D.S."/>
            <person name="Martin F."/>
            <person name="Nordberg H.P."/>
            <person name="Cantor M.N."/>
            <person name="Hua S.X."/>
        </authorList>
    </citation>
    <scope>NUCLEOTIDE SEQUENCE [LARGE SCALE GENOMIC DNA]</scope>
    <source>
        <strain evidence="5 6">Zn</strain>
    </source>
</reference>
<dbReference type="Pfam" id="PF10342">
    <property type="entry name" value="Kre9_KNH"/>
    <property type="match status" value="1"/>
</dbReference>
<dbReference type="Pfam" id="PF05390">
    <property type="entry name" value="Kre9_KNH1_C"/>
    <property type="match status" value="1"/>
</dbReference>
<sequence length="255" mass="26849">MRSPPALLLLALPFAIAEPKFVSPVAGSTISAGTITVTWEDGGNAPSISNLNSYQLLLFTGSNTRPFQLADLKAGSFSGSNSLSVTISSSVGGSFPENAYFLGMIATSGSGTLTVFSDRFSINGMTGIFPPAIETDLASISGIKGPRPVNVEADERQEVPAGQEASFAIPYGQQTGLTKYAPMQKVPVTKITATNTAPLYPSSSVVFASMYLPNPSVLTTLTKSQTFVAASHPNTAPHVSHPTDAMQRFLNRWKD</sequence>
<evidence type="ECO:0000259" key="3">
    <source>
        <dbReference type="Pfam" id="PF05390"/>
    </source>
</evidence>
<dbReference type="OrthoDB" id="2432613at2759"/>
<dbReference type="GO" id="GO:0031505">
    <property type="term" value="P:fungal-type cell wall organization"/>
    <property type="evidence" value="ECO:0007669"/>
    <property type="project" value="TreeGrafter"/>
</dbReference>
<dbReference type="HOGENOM" id="CLU_063732_0_0_1"/>
<feature type="domain" description="Yeast cell wall synthesis Kre9/Knh1-like N-terminal" evidence="4">
    <location>
        <begin position="23"/>
        <end position="122"/>
    </location>
</feature>
<feature type="signal peptide" evidence="2">
    <location>
        <begin position="1"/>
        <end position="17"/>
    </location>
</feature>
<dbReference type="InParanoid" id="A0A0C3HYM4"/>
<dbReference type="Proteomes" id="UP000054321">
    <property type="component" value="Unassembled WGS sequence"/>
</dbReference>
<protein>
    <submittedName>
        <fullName evidence="5">Uncharacterized protein</fullName>
    </submittedName>
</protein>
<gene>
    <name evidence="5" type="ORF">OIDMADRAFT_99523</name>
</gene>
<dbReference type="GO" id="GO:0005576">
    <property type="term" value="C:extracellular region"/>
    <property type="evidence" value="ECO:0007669"/>
    <property type="project" value="TreeGrafter"/>
</dbReference>
<dbReference type="AlphaFoldDB" id="A0A0C3HYM4"/>
<dbReference type="InterPro" id="IPR018466">
    <property type="entry name" value="Kre9/Knh1-like_N"/>
</dbReference>
<proteinExistence type="predicted"/>
<evidence type="ECO:0000256" key="1">
    <source>
        <dbReference type="ARBA" id="ARBA00022729"/>
    </source>
</evidence>
<dbReference type="EMBL" id="KN832870">
    <property type="protein sequence ID" value="KIN07342.1"/>
    <property type="molecule type" value="Genomic_DNA"/>
</dbReference>
<evidence type="ECO:0000256" key="2">
    <source>
        <dbReference type="SAM" id="SignalP"/>
    </source>
</evidence>
<evidence type="ECO:0000259" key="4">
    <source>
        <dbReference type="Pfam" id="PF10342"/>
    </source>
</evidence>